<reference evidence="2 3" key="1">
    <citation type="submission" date="2019-03" db="EMBL/GenBank/DDBJ databases">
        <title>Paraburkholderia sp. 4M-K11, isolated from subtropical forest soil.</title>
        <authorList>
            <person name="Gao Z.-H."/>
            <person name="Qiu L.-H."/>
        </authorList>
    </citation>
    <scope>NUCLEOTIDE SEQUENCE [LARGE SCALE GENOMIC DNA]</scope>
    <source>
        <strain evidence="2 3">4M-K11</strain>
    </source>
</reference>
<proteinExistence type="predicted"/>
<accession>A0A4R5MAE5</accession>
<evidence type="ECO:0000256" key="1">
    <source>
        <dbReference type="SAM" id="Phobius"/>
    </source>
</evidence>
<keyword evidence="3" id="KW-1185">Reference proteome</keyword>
<feature type="transmembrane region" description="Helical" evidence="1">
    <location>
        <begin position="282"/>
        <end position="299"/>
    </location>
</feature>
<dbReference type="OrthoDB" id="980055at2"/>
<feature type="transmembrane region" description="Helical" evidence="1">
    <location>
        <begin position="248"/>
        <end position="270"/>
    </location>
</feature>
<sequence>MEAARRVRQSLRSLRSLESPKSPGLTMNIADITRVPRGARRGTSRRIASNAILIGAAALLFAASAAATLRRYAYMATMSGTPMAGRWMLSAIWTPMCGQTWLHAAASFACMWAVMMPAMMLPALVPMLMRERETWRNFSPIRSALLTILTGTGYFLVWIFAGCAVFALGAALAAIAMRVPAFAHAAPAAAGAVVVLASLLQFTSWKTRRLAGCHDMRRCTRRPPENTCAALRHGMLLGMRCGSCCGNWMAVLLALGVMDLWAMIIVTAAIGAERLAPFRGHIVRITGLAGVAMGVSMLVRGF</sequence>
<organism evidence="2 3">
    <name type="scientific">Paraburkholderia silviterrae</name>
    <dbReference type="NCBI Taxonomy" id="2528715"/>
    <lineage>
        <taxon>Bacteria</taxon>
        <taxon>Pseudomonadati</taxon>
        <taxon>Pseudomonadota</taxon>
        <taxon>Betaproteobacteria</taxon>
        <taxon>Burkholderiales</taxon>
        <taxon>Burkholderiaceae</taxon>
        <taxon>Paraburkholderia</taxon>
    </lineage>
</organism>
<keyword evidence="1" id="KW-0472">Membrane</keyword>
<name>A0A4R5MAE5_9BURK</name>
<feature type="transmembrane region" description="Helical" evidence="1">
    <location>
        <begin position="145"/>
        <end position="175"/>
    </location>
</feature>
<evidence type="ECO:0000313" key="3">
    <source>
        <dbReference type="Proteomes" id="UP000295722"/>
    </source>
</evidence>
<gene>
    <name evidence="2" type="ORF">EYW47_15290</name>
</gene>
<dbReference type="EMBL" id="SMRP01000006">
    <property type="protein sequence ID" value="TDG23290.1"/>
    <property type="molecule type" value="Genomic_DNA"/>
</dbReference>
<feature type="transmembrane region" description="Helical" evidence="1">
    <location>
        <begin position="101"/>
        <end position="125"/>
    </location>
</feature>
<dbReference type="Proteomes" id="UP000295722">
    <property type="component" value="Unassembled WGS sequence"/>
</dbReference>
<dbReference type="Pfam" id="PF09948">
    <property type="entry name" value="PpoB2"/>
    <property type="match status" value="1"/>
</dbReference>
<dbReference type="InterPro" id="IPR018688">
    <property type="entry name" value="PpoB2-like"/>
</dbReference>
<evidence type="ECO:0000313" key="2">
    <source>
        <dbReference type="EMBL" id="TDG23290.1"/>
    </source>
</evidence>
<feature type="transmembrane region" description="Helical" evidence="1">
    <location>
        <begin position="181"/>
        <end position="200"/>
    </location>
</feature>
<feature type="transmembrane region" description="Helical" evidence="1">
    <location>
        <begin position="47"/>
        <end position="69"/>
    </location>
</feature>
<comment type="caution">
    <text evidence="2">The sequence shown here is derived from an EMBL/GenBank/DDBJ whole genome shotgun (WGS) entry which is preliminary data.</text>
</comment>
<protein>
    <submittedName>
        <fullName evidence="2">DUF2182 domain-containing protein</fullName>
    </submittedName>
</protein>
<keyword evidence="1" id="KW-1133">Transmembrane helix</keyword>
<keyword evidence="1" id="KW-0812">Transmembrane</keyword>
<dbReference type="AlphaFoldDB" id="A0A4R5MAE5"/>